<dbReference type="Proteomes" id="UP001302374">
    <property type="component" value="Chromosome"/>
</dbReference>
<evidence type="ECO:0000313" key="2">
    <source>
        <dbReference type="EMBL" id="WOF13139.1"/>
    </source>
</evidence>
<dbReference type="CDD" id="cd13120">
    <property type="entry name" value="BF2867_like_N"/>
    <property type="match status" value="1"/>
</dbReference>
<reference evidence="1 3" key="2">
    <citation type="submission" date="2020-03" db="EMBL/GenBank/DDBJ databases">
        <title>Genomic Encyclopedia of Type Strains, Phase IV (KMG-IV): sequencing the most valuable type-strain genomes for metagenomic binning, comparative biology and taxonomic classification.</title>
        <authorList>
            <person name="Goeker M."/>
        </authorList>
    </citation>
    <scope>NUCLEOTIDE SEQUENCE [LARGE SCALE GENOMIC DNA]</scope>
    <source>
        <strain evidence="1 3">DSM 105722</strain>
    </source>
</reference>
<proteinExistence type="predicted"/>
<dbReference type="GeneID" id="86892243"/>
<dbReference type="PROSITE" id="PS51257">
    <property type="entry name" value="PROKAR_LIPOPROTEIN"/>
    <property type="match status" value="1"/>
</dbReference>
<accession>A0A7X6BK09</accession>
<dbReference type="EMBL" id="CP043839">
    <property type="protein sequence ID" value="WOF13139.1"/>
    <property type="molecule type" value="Genomic_DNA"/>
</dbReference>
<dbReference type="AlphaFoldDB" id="A0A7X6BK09"/>
<name>A0A7X6BK09_9BACT</name>
<dbReference type="Gene3D" id="2.60.40.2630">
    <property type="match status" value="1"/>
</dbReference>
<organism evidence="1 3">
    <name type="scientific">Butyricimonas paravirosa</name>
    <dbReference type="NCBI Taxonomy" id="1472417"/>
    <lineage>
        <taxon>Bacteria</taxon>
        <taxon>Pseudomonadati</taxon>
        <taxon>Bacteroidota</taxon>
        <taxon>Bacteroidia</taxon>
        <taxon>Bacteroidales</taxon>
        <taxon>Odoribacteraceae</taxon>
        <taxon>Butyricimonas</taxon>
    </lineage>
</organism>
<sequence length="292" mass="30904">MKKFILSILAIAAMTSCTKTSEDDVDPNAPVEIKLGGSITALSKAAVTDNTFTAQVASSETTGNYATPLWSGTNAGKITVSDGSVTFTQTEYYPNDGGTVYMKGFAPQAAINTGQVAYTISGKEDIMVTSEISGSRTDNTNKELTFNHLLTQLKFKLVAENADAITYWGSITSITVKDVEKDLVLNLNTGELTVAPTPNKGDLEVSEGFTSKELTTTPAENGYIMVLPSTTAYVLNIKTAENTQGVDVTISPVVTVKGTAHEITLTFKRSEIASSAKTTPWTTGDPGSGEVK</sequence>
<protein>
    <submittedName>
        <fullName evidence="2">Fimbrillin family protein</fullName>
    </submittedName>
</protein>
<evidence type="ECO:0000313" key="4">
    <source>
        <dbReference type="Proteomes" id="UP001302374"/>
    </source>
</evidence>
<dbReference type="Proteomes" id="UP000576368">
    <property type="component" value="Unassembled WGS sequence"/>
</dbReference>
<dbReference type="RefSeq" id="WP_118302986.1">
    <property type="nucleotide sequence ID" value="NZ_BMPA01000001.1"/>
</dbReference>
<keyword evidence="4" id="KW-1185">Reference proteome</keyword>
<evidence type="ECO:0000313" key="3">
    <source>
        <dbReference type="Proteomes" id="UP000576368"/>
    </source>
</evidence>
<dbReference type="Pfam" id="PF13149">
    <property type="entry name" value="Mfa_like_1"/>
    <property type="match status" value="1"/>
</dbReference>
<evidence type="ECO:0000313" key="1">
    <source>
        <dbReference type="EMBL" id="NJC19455.1"/>
    </source>
</evidence>
<dbReference type="EMBL" id="JAATLI010000011">
    <property type="protein sequence ID" value="NJC19455.1"/>
    <property type="molecule type" value="Genomic_DNA"/>
</dbReference>
<gene>
    <name evidence="2" type="ORF">F1644_13090</name>
    <name evidence="1" type="ORF">GGR15_003089</name>
</gene>
<dbReference type="InterPro" id="IPR025049">
    <property type="entry name" value="Mfa-like_1"/>
</dbReference>
<reference evidence="2 4" key="1">
    <citation type="submission" date="2019-09" db="EMBL/GenBank/DDBJ databases">
        <title>Butyricimonas paravirosa DSM 105722 (=214-4 = JCM 18677 = CCUG 65563).</title>
        <authorList>
            <person name="Le Roy T."/>
            <person name="Cani P.D."/>
        </authorList>
    </citation>
    <scope>NUCLEOTIDE SEQUENCE [LARGE SCALE GENOMIC DNA]</scope>
    <source>
        <strain evidence="2 4">DSM 105722</strain>
    </source>
</reference>